<accession>A0A7C9RCK9</accession>
<proteinExistence type="predicted"/>
<feature type="non-terminal residue" evidence="1">
    <location>
        <position position="67"/>
    </location>
</feature>
<dbReference type="SUPFAM" id="SSF55961">
    <property type="entry name" value="Bet v1-like"/>
    <property type="match status" value="1"/>
</dbReference>
<dbReference type="AlphaFoldDB" id="A0A7C9RCK9"/>
<dbReference type="InterPro" id="IPR023393">
    <property type="entry name" value="START-like_dom_sf"/>
</dbReference>
<organism evidence="1 2">
    <name type="scientific">Candidatus Afipia apatlaquensis</name>
    <dbReference type="NCBI Taxonomy" id="2712852"/>
    <lineage>
        <taxon>Bacteria</taxon>
        <taxon>Pseudomonadati</taxon>
        <taxon>Pseudomonadota</taxon>
        <taxon>Alphaproteobacteria</taxon>
        <taxon>Hyphomicrobiales</taxon>
        <taxon>Nitrobacteraceae</taxon>
        <taxon>Afipia</taxon>
    </lineage>
</organism>
<dbReference type="Proteomes" id="UP000480266">
    <property type="component" value="Unassembled WGS sequence"/>
</dbReference>
<comment type="caution">
    <text evidence="1">The sequence shown here is derived from an EMBL/GenBank/DDBJ whole genome shotgun (WGS) entry which is preliminary data.</text>
</comment>
<gene>
    <name evidence="1" type="ORF">G4V63_02045</name>
</gene>
<evidence type="ECO:0000313" key="1">
    <source>
        <dbReference type="EMBL" id="NGX94064.1"/>
    </source>
</evidence>
<protein>
    <submittedName>
        <fullName evidence="1">Polyketide cyclase</fullName>
    </submittedName>
</protein>
<keyword evidence="2" id="KW-1185">Reference proteome</keyword>
<dbReference type="EMBL" id="JAAMRR010000109">
    <property type="protein sequence ID" value="NGX94064.1"/>
    <property type="molecule type" value="Genomic_DNA"/>
</dbReference>
<dbReference type="Gene3D" id="3.30.530.20">
    <property type="match status" value="1"/>
</dbReference>
<name>A0A7C9RCK9_9BRAD</name>
<reference evidence="1" key="1">
    <citation type="submission" date="2020-02" db="EMBL/GenBank/DDBJ databases">
        <title>Draft genome sequence of Candidatus Afipia apatlaquensis IBT-C3, a potential strain for decolorization of textile dyes.</title>
        <authorList>
            <person name="Sanchez-Reyes A."/>
            <person name="Breton-Deval L."/>
            <person name="Mangelson H."/>
            <person name="Sanchez-Flores A."/>
        </authorList>
    </citation>
    <scope>NUCLEOTIDE SEQUENCE [LARGE SCALE GENOMIC DNA]</scope>
    <source>
        <strain evidence="1">IBT-C3</strain>
    </source>
</reference>
<sequence length="67" mass="7641">MMQKILIGLIAMIGSFLALILLQPSDYQIARTTTISAPPQDVFAQIDDFHRWQAWSPWAERDPKAKV</sequence>
<evidence type="ECO:0000313" key="2">
    <source>
        <dbReference type="Proteomes" id="UP000480266"/>
    </source>
</evidence>